<dbReference type="Proteomes" id="UP000294003">
    <property type="component" value="Unassembled WGS sequence"/>
</dbReference>
<comment type="caution">
    <text evidence="2">The sequence shown here is derived from an EMBL/GenBank/DDBJ whole genome shotgun (WGS) entry which is preliminary data.</text>
</comment>
<keyword evidence="3" id="KW-1185">Reference proteome</keyword>
<proteinExistence type="predicted"/>
<dbReference type="EMBL" id="QJNS01000745">
    <property type="protein sequence ID" value="RYO73900.1"/>
    <property type="molecule type" value="Genomic_DNA"/>
</dbReference>
<name>A0ABY0GU64_9PEZI</name>
<protein>
    <submittedName>
        <fullName evidence="2">Uncharacterized protein</fullName>
    </submittedName>
</protein>
<accession>A0ABY0GU64</accession>
<feature type="compositionally biased region" description="Polar residues" evidence="1">
    <location>
        <begin position="331"/>
        <end position="341"/>
    </location>
</feature>
<reference evidence="2 3" key="1">
    <citation type="submission" date="2018-06" db="EMBL/GenBank/DDBJ databases">
        <title>Complete Genomes of Monosporascus.</title>
        <authorList>
            <person name="Robinson A.J."/>
            <person name="Natvig D.O."/>
        </authorList>
    </citation>
    <scope>NUCLEOTIDE SEQUENCE [LARGE SCALE GENOMIC DNA]</scope>
    <source>
        <strain evidence="2 3">CBS 609.92</strain>
    </source>
</reference>
<evidence type="ECO:0000256" key="1">
    <source>
        <dbReference type="SAM" id="MobiDB-lite"/>
    </source>
</evidence>
<evidence type="ECO:0000313" key="3">
    <source>
        <dbReference type="Proteomes" id="UP000294003"/>
    </source>
</evidence>
<evidence type="ECO:0000313" key="2">
    <source>
        <dbReference type="EMBL" id="RYO73900.1"/>
    </source>
</evidence>
<gene>
    <name evidence="2" type="ORF">DL762_010632</name>
</gene>
<feature type="region of interest" description="Disordered" evidence="1">
    <location>
        <begin position="319"/>
        <end position="341"/>
    </location>
</feature>
<organism evidence="2 3">
    <name type="scientific">Monosporascus cannonballus</name>
    <dbReference type="NCBI Taxonomy" id="155416"/>
    <lineage>
        <taxon>Eukaryota</taxon>
        <taxon>Fungi</taxon>
        <taxon>Dikarya</taxon>
        <taxon>Ascomycota</taxon>
        <taxon>Pezizomycotina</taxon>
        <taxon>Sordariomycetes</taxon>
        <taxon>Xylariomycetidae</taxon>
        <taxon>Xylariales</taxon>
        <taxon>Xylariales incertae sedis</taxon>
        <taxon>Monosporascus</taxon>
    </lineage>
</organism>
<sequence length="341" mass="37187">MRFNMVLLAERPVMAGSWPFALSSTPLKHTKGAIDSPEIKHCQRIKERWQDKESGAGGLQLSGRTGAGVKRTLSNITPFVPPTWSMVESTRIRPPGDEVLEDMDERAWAARHAEAIHGNLPSPTATESGRASAILACYTQLSRTQGSIGGNIYRTKQQFRTSLSESVKRVMRTLLDWFRRLPDEVRRSPLDLGGELSRESISICPHYYHCFNMAARPLLLYAVQRQIAANASRPNAASWEGSLPPNAIVITYAARSSGLRLTAAIGIRSYGFNHGEQAFSAALLVTVNIAFPFKETDALATGTALPVLQSMAKKEAPRLEVVGSGNGASMPDQQPQTGTTT</sequence>
<dbReference type="CDD" id="cd12148">
    <property type="entry name" value="fungal_TF_MHR"/>
    <property type="match status" value="1"/>
</dbReference>